<keyword evidence="3" id="KW-1003">Cell membrane</keyword>
<dbReference type="PANTHER" id="PTHR30047:SF7">
    <property type="entry name" value="HIGH-AFFINITY CHOLINE TRANSPORT PROTEIN"/>
    <property type="match status" value="1"/>
</dbReference>
<evidence type="ECO:0000256" key="2">
    <source>
        <dbReference type="ARBA" id="ARBA00022448"/>
    </source>
</evidence>
<feature type="transmembrane region" description="Helical" evidence="7">
    <location>
        <begin position="525"/>
        <end position="549"/>
    </location>
</feature>
<evidence type="ECO:0000256" key="5">
    <source>
        <dbReference type="ARBA" id="ARBA00022989"/>
    </source>
</evidence>
<dbReference type="GO" id="GO:0022857">
    <property type="term" value="F:transmembrane transporter activity"/>
    <property type="evidence" value="ECO:0007669"/>
    <property type="project" value="InterPro"/>
</dbReference>
<feature type="transmembrane region" description="Helical" evidence="7">
    <location>
        <begin position="183"/>
        <end position="202"/>
    </location>
</feature>
<dbReference type="EMBL" id="CP104003">
    <property type="protein sequence ID" value="UWM54590.1"/>
    <property type="molecule type" value="Genomic_DNA"/>
</dbReference>
<sequence length="597" mass="64205">MADGQDDTVGERSEGLQVELFHPESDRKPGDTNIERWGFDVHPVVFPIALVIIVAFVGATLALGESASAAYSAVFDFINVNFGWFYILAVNVFIGALLFFAFSKYGKIRLGGVEAEREFSTFAWMAMLFSAGMGIGLMFFSVAEPMWHLGTGGGNLFDVAPQSGQAAQAAMGVTFFHWGFHPWAIYGLVALGLAFFSFNRGLPLTFRSVFYPLLGDRIYGWPGHVIDLVTVFATLFGLATSLGLGAQQVNVGLSRVTETLTGSSLVPIGITSQVAIIAFITAIATLSVAAGLEGGVKRLSTLNVYIMIVFLAFMFIAGPTLYLLDAIPQSIGFYLQNLAFMSFFTESFLGEGVQGGYENWAHFWTIFYWGWWIAWSPFVGLFIARISKGRTVRQMVVGVLLIPTAFSFVWLGAFGGAAIYAQQVLGTGLYGTLTNAESFGQARAMFAMLEAFPLTTVTSIVAVLLVTTFFVTSSDSGSLVIDHLTSGGKHDVPRTQRIFWAISEGTVAAVLLIGGGAAATNALQTAAITTGLPFAAILLLMVYTVYLGLDTEYEILQSEEFRERIGQMSGEGDVVVGRSGGDVVTSVREGSGSETDD</sequence>
<keyword evidence="9" id="KW-1185">Reference proteome</keyword>
<keyword evidence="2" id="KW-0813">Transport</keyword>
<feature type="transmembrane region" description="Helical" evidence="7">
    <location>
        <begin position="44"/>
        <end position="63"/>
    </location>
</feature>
<dbReference type="InterPro" id="IPR000060">
    <property type="entry name" value="BCCT_transptr"/>
</dbReference>
<dbReference type="AlphaFoldDB" id="A0A9E7R2J5"/>
<feature type="transmembrane region" description="Helical" evidence="7">
    <location>
        <begin position="498"/>
        <end position="519"/>
    </location>
</feature>
<keyword evidence="5 7" id="KW-1133">Transmembrane helix</keyword>
<dbReference type="Proteomes" id="UP001057580">
    <property type="component" value="Chromosome"/>
</dbReference>
<evidence type="ECO:0000256" key="6">
    <source>
        <dbReference type="ARBA" id="ARBA00023136"/>
    </source>
</evidence>
<feature type="transmembrane region" description="Helical" evidence="7">
    <location>
        <begin position="223"/>
        <end position="245"/>
    </location>
</feature>
<reference evidence="8" key="1">
    <citation type="submission" date="2022-09" db="EMBL/GenBank/DDBJ databases">
        <title>Diverse halophilic archaea isolated from saline environments.</title>
        <authorList>
            <person name="Cui H.-L."/>
        </authorList>
    </citation>
    <scope>NUCLEOTIDE SEQUENCE</scope>
    <source>
        <strain evidence="8">ZS-35-S2</strain>
    </source>
</reference>
<evidence type="ECO:0000256" key="7">
    <source>
        <dbReference type="SAM" id="Phobius"/>
    </source>
</evidence>
<gene>
    <name evidence="8" type="ORF">N0B31_21010</name>
</gene>
<dbReference type="PANTHER" id="PTHR30047">
    <property type="entry name" value="HIGH-AFFINITY CHOLINE TRANSPORT PROTEIN-RELATED"/>
    <property type="match status" value="1"/>
</dbReference>
<dbReference type="GeneID" id="74944958"/>
<feature type="transmembrane region" description="Helical" evidence="7">
    <location>
        <begin position="396"/>
        <end position="421"/>
    </location>
</feature>
<name>A0A9E7R2J5_9EURY</name>
<dbReference type="KEGG" id="ssai:N0B31_21010"/>
<keyword evidence="4 7" id="KW-0812">Transmembrane</keyword>
<dbReference type="RefSeq" id="WP_260593610.1">
    <property type="nucleotide sequence ID" value="NZ_CP104003.1"/>
</dbReference>
<protein>
    <submittedName>
        <fullName evidence="8">BCCT family transporter</fullName>
    </submittedName>
</protein>
<evidence type="ECO:0000313" key="9">
    <source>
        <dbReference type="Proteomes" id="UP001057580"/>
    </source>
</evidence>
<feature type="transmembrane region" description="Helical" evidence="7">
    <location>
        <begin position="304"/>
        <end position="324"/>
    </location>
</feature>
<dbReference type="Pfam" id="PF02028">
    <property type="entry name" value="BCCT"/>
    <property type="match status" value="1"/>
</dbReference>
<evidence type="ECO:0000313" key="8">
    <source>
        <dbReference type="EMBL" id="UWM54590.1"/>
    </source>
</evidence>
<dbReference type="NCBIfam" id="TIGR00842">
    <property type="entry name" value="bcct"/>
    <property type="match status" value="1"/>
</dbReference>
<accession>A0A9E7R2J5</accession>
<evidence type="ECO:0000256" key="3">
    <source>
        <dbReference type="ARBA" id="ARBA00022475"/>
    </source>
</evidence>
<comment type="subcellular location">
    <subcellularLocation>
        <location evidence="1">Cell membrane</location>
        <topology evidence="1">Multi-pass membrane protein</topology>
    </subcellularLocation>
</comment>
<feature type="transmembrane region" description="Helical" evidence="7">
    <location>
        <begin position="122"/>
        <end position="143"/>
    </location>
</feature>
<evidence type="ECO:0000256" key="4">
    <source>
        <dbReference type="ARBA" id="ARBA00022692"/>
    </source>
</evidence>
<proteinExistence type="predicted"/>
<feature type="transmembrane region" description="Helical" evidence="7">
    <location>
        <begin position="83"/>
        <end position="102"/>
    </location>
</feature>
<dbReference type="GO" id="GO:0005886">
    <property type="term" value="C:plasma membrane"/>
    <property type="evidence" value="ECO:0007669"/>
    <property type="project" value="UniProtKB-SubCell"/>
</dbReference>
<evidence type="ECO:0000256" key="1">
    <source>
        <dbReference type="ARBA" id="ARBA00004651"/>
    </source>
</evidence>
<feature type="transmembrane region" description="Helical" evidence="7">
    <location>
        <begin position="265"/>
        <end position="292"/>
    </location>
</feature>
<feature type="transmembrane region" description="Helical" evidence="7">
    <location>
        <begin position="451"/>
        <end position="471"/>
    </location>
</feature>
<keyword evidence="6 7" id="KW-0472">Membrane</keyword>
<organism evidence="8 9">
    <name type="scientific">Salinirubellus salinus</name>
    <dbReference type="NCBI Taxonomy" id="1364945"/>
    <lineage>
        <taxon>Archaea</taxon>
        <taxon>Methanobacteriati</taxon>
        <taxon>Methanobacteriota</taxon>
        <taxon>Stenosarchaea group</taxon>
        <taxon>Halobacteria</taxon>
        <taxon>Halobacteriales</taxon>
        <taxon>Natronomonadaceae</taxon>
        <taxon>Salinirubellus</taxon>
    </lineage>
</organism>
<feature type="transmembrane region" description="Helical" evidence="7">
    <location>
        <begin position="366"/>
        <end position="384"/>
    </location>
</feature>